<reference evidence="1" key="1">
    <citation type="submission" date="2020-02" db="EMBL/GenBank/DDBJ databases">
        <authorList>
            <person name="Meier V. D."/>
        </authorList>
    </citation>
    <scope>NUCLEOTIDE SEQUENCE</scope>
    <source>
        <strain evidence="1">AVDCRST_MAG64</strain>
    </source>
</reference>
<name>A0A6J4Q0W4_9BACT</name>
<gene>
    <name evidence="1" type="ORF">AVDCRST_MAG64-3528</name>
</gene>
<organism evidence="1">
    <name type="scientific">uncultured Phycisphaerae bacterium</name>
    <dbReference type="NCBI Taxonomy" id="904963"/>
    <lineage>
        <taxon>Bacteria</taxon>
        <taxon>Pseudomonadati</taxon>
        <taxon>Planctomycetota</taxon>
        <taxon>Phycisphaerae</taxon>
        <taxon>environmental samples</taxon>
    </lineage>
</organism>
<evidence type="ECO:0000313" key="1">
    <source>
        <dbReference type="EMBL" id="CAA9431502.1"/>
    </source>
</evidence>
<proteinExistence type="predicted"/>
<protein>
    <submittedName>
        <fullName evidence="1">Uncharacterized protein</fullName>
    </submittedName>
</protein>
<sequence>MFGNKEGWALSVAIVALVGLMLWKFDMLTAPAMAAPSGQFRNLRAPIALPVKPADALPGVMTEDLDAGDLYWKAIKVYQASPETYDKAQPRYTTRLDKLPAIDLLVEATAANRATIFMRKPATLVNYGYPGPEMEALYNLGRVANSIAFSSQADGDEARTKKYAYACFSLGAKLYDERLIHGELDAGIKLMQTAGDSLATLARKQGNEAEAAKWKQFTDATSRYYTTEIQELVRKVLGAGAIDLRKHSGDVFELALHNPDRMWQVEALLKIGRYKYEMGGTLGDQIWANRLLHEPARHGLPDFTNHKDPAVARAATIARDLTVEELRMIR</sequence>
<accession>A0A6J4Q0W4</accession>
<dbReference type="EMBL" id="CADCUQ010000813">
    <property type="protein sequence ID" value="CAA9431502.1"/>
    <property type="molecule type" value="Genomic_DNA"/>
</dbReference>
<dbReference type="AlphaFoldDB" id="A0A6J4Q0W4"/>